<protein>
    <recommendedName>
        <fullName evidence="13">RING-type domain-containing protein</fullName>
    </recommendedName>
</protein>
<comment type="subcellular location">
    <subcellularLocation>
        <location evidence="1">Cytoplasm</location>
    </subcellularLocation>
</comment>
<name>A0ABQ0DC58_9EUKA</name>
<sequence>MKLVRFLMRLTNEVVTIELKSGAILTGTIVGVDNYMNVHLKVVKMTQKGKNPINLDQSTVRGNTIRNIILPESLNLDTYLVDDTPRLKVKAAVKNTIYQCSPICLEDVVMPRLTSCGHMYCWRCLLQFLVLCPAPHKCPVCNALIYSPFTICDIVIQPSIQLGDKITMQLLKIPNGFTIPSLVPGETMTSVPTSKCNNSRFYHVVIEDDPLSVLAKESVKVILEMNKPQDDEYGLYYNMMKEELSDLKKEWNDRLVRKRYSINPKDWNYYYQDSLGRDIYLTSFNLSMLMENPTKLPTFTSKILQIDEEDAGVGERKLIKSYQHIPRGTEIKLIEVDMNGLVNNNVMSKYIQIINKRSSARQRKIKMEKLQKEEERRKEEQRVAELKRMNEHYIYLEEDYELHKEEIEMKYFPSLGNNDKIITKKQRKKEPLFPSLGPSSSSLMNENDISPTLQQSQKQSVPKEIKQQTNISSNPSSQKKSQKTSKKVKKSRKNKKILGNEFLGVFSEEIPTIEDMED</sequence>
<feature type="compositionally biased region" description="Low complexity" evidence="8">
    <location>
        <begin position="432"/>
        <end position="443"/>
    </location>
</feature>
<evidence type="ECO:0000256" key="2">
    <source>
        <dbReference type="ARBA" id="ARBA00022490"/>
    </source>
</evidence>
<dbReference type="SUPFAM" id="SSF50182">
    <property type="entry name" value="Sm-like ribonucleoproteins"/>
    <property type="match status" value="1"/>
</dbReference>
<evidence type="ECO:0000256" key="4">
    <source>
        <dbReference type="ARBA" id="ARBA00022771"/>
    </source>
</evidence>
<dbReference type="InterPro" id="IPR010920">
    <property type="entry name" value="LSM_dom_sf"/>
</dbReference>
<feature type="region of interest" description="Disordered" evidence="8">
    <location>
        <begin position="423"/>
        <end position="495"/>
    </location>
</feature>
<dbReference type="PROSITE" id="PS50089">
    <property type="entry name" value="ZF_RING_2"/>
    <property type="match status" value="1"/>
</dbReference>
<comment type="caution">
    <text evidence="11">The sequence shown here is derived from an EMBL/GenBank/DDBJ whole genome shotgun (WGS) entry which is preliminary data.</text>
</comment>
<proteinExistence type="predicted"/>
<dbReference type="SMART" id="SM00184">
    <property type="entry name" value="RING"/>
    <property type="match status" value="1"/>
</dbReference>
<dbReference type="SMART" id="SM00651">
    <property type="entry name" value="Sm"/>
    <property type="match status" value="1"/>
</dbReference>
<gene>
    <name evidence="11" type="ORF">ENUP19_0054G0002</name>
</gene>
<dbReference type="InterPro" id="IPR001163">
    <property type="entry name" value="Sm_dom_euk/arc"/>
</dbReference>
<dbReference type="CDD" id="cd01724">
    <property type="entry name" value="Sm_D1"/>
    <property type="match status" value="1"/>
</dbReference>
<dbReference type="InterPro" id="IPR001841">
    <property type="entry name" value="Znf_RING"/>
</dbReference>
<feature type="domain" description="RING-type" evidence="9">
    <location>
        <begin position="102"/>
        <end position="142"/>
    </location>
</feature>
<dbReference type="InterPro" id="IPR034102">
    <property type="entry name" value="Sm_D1"/>
</dbReference>
<keyword evidence="7" id="KW-0175">Coiled coil</keyword>
<dbReference type="PANTHER" id="PTHR12983:SF9">
    <property type="entry name" value="E3 UBIQUITIN-PROTEIN LIGASE RNF10"/>
    <property type="match status" value="1"/>
</dbReference>
<dbReference type="InterPro" id="IPR039739">
    <property type="entry name" value="MAG2/RNF10"/>
</dbReference>
<dbReference type="InterPro" id="IPR027370">
    <property type="entry name" value="Znf-RING_euk"/>
</dbReference>
<dbReference type="SUPFAM" id="SSF57850">
    <property type="entry name" value="RING/U-box"/>
    <property type="match status" value="1"/>
</dbReference>
<feature type="coiled-coil region" evidence="7">
    <location>
        <begin position="360"/>
        <end position="390"/>
    </location>
</feature>
<feature type="compositionally biased region" description="Polar residues" evidence="8">
    <location>
        <begin position="444"/>
        <end position="460"/>
    </location>
</feature>
<evidence type="ECO:0000256" key="8">
    <source>
        <dbReference type="SAM" id="MobiDB-lite"/>
    </source>
</evidence>
<dbReference type="PROSITE" id="PS00518">
    <property type="entry name" value="ZF_RING_1"/>
    <property type="match status" value="1"/>
</dbReference>
<evidence type="ECO:0000259" key="10">
    <source>
        <dbReference type="PROSITE" id="PS52002"/>
    </source>
</evidence>
<dbReference type="Gene3D" id="3.30.40.10">
    <property type="entry name" value="Zinc/RING finger domain, C3HC4 (zinc finger)"/>
    <property type="match status" value="1"/>
</dbReference>
<evidence type="ECO:0000259" key="9">
    <source>
        <dbReference type="PROSITE" id="PS50089"/>
    </source>
</evidence>
<dbReference type="Gene3D" id="2.30.30.100">
    <property type="match status" value="1"/>
</dbReference>
<evidence type="ECO:0000313" key="11">
    <source>
        <dbReference type="EMBL" id="GAB1220433.1"/>
    </source>
</evidence>
<keyword evidence="2" id="KW-0963">Cytoplasm</keyword>
<evidence type="ECO:0000256" key="1">
    <source>
        <dbReference type="ARBA" id="ARBA00004496"/>
    </source>
</evidence>
<reference evidence="11 12" key="1">
    <citation type="journal article" date="2019" name="PLoS Negl. Trop. Dis.">
        <title>Whole genome sequencing of Entamoeba nuttalli reveals mammalian host-related molecular signatures and a novel octapeptide-repeat surface protein.</title>
        <authorList>
            <person name="Tanaka M."/>
            <person name="Makiuchi T."/>
            <person name="Komiyama T."/>
            <person name="Shiina T."/>
            <person name="Osaki K."/>
            <person name="Tachibana H."/>
        </authorList>
    </citation>
    <scope>NUCLEOTIDE SEQUENCE [LARGE SCALE GENOMIC DNA]</scope>
    <source>
        <strain evidence="11 12">P19-061405</strain>
    </source>
</reference>
<keyword evidence="12" id="KW-1185">Reference proteome</keyword>
<evidence type="ECO:0000313" key="12">
    <source>
        <dbReference type="Proteomes" id="UP001628156"/>
    </source>
</evidence>
<keyword evidence="3" id="KW-0479">Metal-binding</keyword>
<evidence type="ECO:0000256" key="6">
    <source>
        <dbReference type="PROSITE-ProRule" id="PRU00175"/>
    </source>
</evidence>
<feature type="compositionally biased region" description="Basic residues" evidence="8">
    <location>
        <begin position="480"/>
        <end position="495"/>
    </location>
</feature>
<evidence type="ECO:0000256" key="7">
    <source>
        <dbReference type="SAM" id="Coils"/>
    </source>
</evidence>
<dbReference type="Pfam" id="PF01423">
    <property type="entry name" value="LSM"/>
    <property type="match status" value="1"/>
</dbReference>
<organism evidence="11 12">
    <name type="scientific">Entamoeba nuttalli</name>
    <dbReference type="NCBI Taxonomy" id="412467"/>
    <lineage>
        <taxon>Eukaryota</taxon>
        <taxon>Amoebozoa</taxon>
        <taxon>Evosea</taxon>
        <taxon>Archamoebae</taxon>
        <taxon>Mastigamoebida</taxon>
        <taxon>Entamoebidae</taxon>
        <taxon>Entamoeba</taxon>
    </lineage>
</organism>
<keyword evidence="4 6" id="KW-0863">Zinc-finger</keyword>
<dbReference type="EMBL" id="BAAFRS010000054">
    <property type="protein sequence ID" value="GAB1220433.1"/>
    <property type="molecule type" value="Genomic_DNA"/>
</dbReference>
<dbReference type="InterPro" id="IPR013083">
    <property type="entry name" value="Znf_RING/FYVE/PHD"/>
</dbReference>
<dbReference type="Proteomes" id="UP001628156">
    <property type="component" value="Unassembled WGS sequence"/>
</dbReference>
<keyword evidence="5" id="KW-0862">Zinc</keyword>
<accession>A0ABQ0DC58</accession>
<dbReference type="InterPro" id="IPR017907">
    <property type="entry name" value="Znf_RING_CS"/>
</dbReference>
<dbReference type="Pfam" id="PF13445">
    <property type="entry name" value="zf-RING_UBOX"/>
    <property type="match status" value="1"/>
</dbReference>
<evidence type="ECO:0000256" key="5">
    <source>
        <dbReference type="ARBA" id="ARBA00022833"/>
    </source>
</evidence>
<dbReference type="PROSITE" id="PS52002">
    <property type="entry name" value="SM"/>
    <property type="match status" value="1"/>
</dbReference>
<feature type="domain" description="Sm" evidence="10">
    <location>
        <begin position="2"/>
        <end position="74"/>
    </location>
</feature>
<evidence type="ECO:0000256" key="3">
    <source>
        <dbReference type="ARBA" id="ARBA00022723"/>
    </source>
</evidence>
<dbReference type="PANTHER" id="PTHR12983">
    <property type="entry name" value="RING FINGER 10 FAMILY MEMBER"/>
    <property type="match status" value="1"/>
</dbReference>
<dbReference type="InterPro" id="IPR047575">
    <property type="entry name" value="Sm"/>
</dbReference>
<evidence type="ECO:0008006" key="13">
    <source>
        <dbReference type="Google" id="ProtNLM"/>
    </source>
</evidence>